<gene>
    <name evidence="4" type="ORF">GDO81_018172</name>
</gene>
<accession>A0AAV7ADD5</accession>
<evidence type="ECO:0000256" key="1">
    <source>
        <dbReference type="SAM" id="Phobius"/>
    </source>
</evidence>
<keyword evidence="2" id="KW-0732">Signal</keyword>
<reference evidence="4" key="1">
    <citation type="thesis" date="2020" institute="ProQuest LLC" country="789 East Eisenhower Parkway, Ann Arbor, MI, USA">
        <title>Comparative Genomics and Chromosome Evolution.</title>
        <authorList>
            <person name="Mudd A.B."/>
        </authorList>
    </citation>
    <scope>NUCLEOTIDE SEQUENCE</scope>
    <source>
        <strain evidence="4">237g6f4</strain>
        <tissue evidence="4">Blood</tissue>
    </source>
</reference>
<keyword evidence="1" id="KW-0812">Transmembrane</keyword>
<keyword evidence="5" id="KW-1185">Reference proteome</keyword>
<dbReference type="EMBL" id="WNYA01000009">
    <property type="protein sequence ID" value="KAG8556688.1"/>
    <property type="molecule type" value="Genomic_DNA"/>
</dbReference>
<name>A0AAV7ADD5_ENGPU</name>
<evidence type="ECO:0000313" key="4">
    <source>
        <dbReference type="EMBL" id="KAG8556688.1"/>
    </source>
</evidence>
<feature type="transmembrane region" description="Helical" evidence="1">
    <location>
        <begin position="76"/>
        <end position="98"/>
    </location>
</feature>
<dbReference type="Proteomes" id="UP000824782">
    <property type="component" value="Unassembled WGS sequence"/>
</dbReference>
<sequence length="113" mass="11665">MAGALIISLFAVLCLVCISEVKAGDSCAAYVDSSIKVVSYQECGALSSCGGTCSNRYCIVAGGLDQSQFMCIINNLYFIIGVGIAISLVLLGAIIACCRTCCRKCCIAASTVI</sequence>
<organism evidence="4 5">
    <name type="scientific">Engystomops pustulosus</name>
    <name type="common">Tungara frog</name>
    <name type="synonym">Physalaemus pustulosus</name>
    <dbReference type="NCBI Taxonomy" id="76066"/>
    <lineage>
        <taxon>Eukaryota</taxon>
        <taxon>Metazoa</taxon>
        <taxon>Chordata</taxon>
        <taxon>Craniata</taxon>
        <taxon>Vertebrata</taxon>
        <taxon>Euteleostomi</taxon>
        <taxon>Amphibia</taxon>
        <taxon>Batrachia</taxon>
        <taxon>Anura</taxon>
        <taxon>Neobatrachia</taxon>
        <taxon>Hyloidea</taxon>
        <taxon>Leptodactylidae</taxon>
        <taxon>Leiuperinae</taxon>
        <taxon>Engystomops</taxon>
    </lineage>
</organism>
<feature type="domain" description="Shisa N-terminal" evidence="3">
    <location>
        <begin position="24"/>
        <end position="58"/>
    </location>
</feature>
<evidence type="ECO:0000259" key="3">
    <source>
        <dbReference type="Pfam" id="PF13908"/>
    </source>
</evidence>
<evidence type="ECO:0000256" key="2">
    <source>
        <dbReference type="SAM" id="SignalP"/>
    </source>
</evidence>
<dbReference type="AlphaFoldDB" id="A0AAV7ADD5"/>
<comment type="caution">
    <text evidence="4">The sequence shown here is derived from an EMBL/GenBank/DDBJ whole genome shotgun (WGS) entry which is preliminary data.</text>
</comment>
<evidence type="ECO:0000313" key="5">
    <source>
        <dbReference type="Proteomes" id="UP000824782"/>
    </source>
</evidence>
<keyword evidence="1" id="KW-0472">Membrane</keyword>
<dbReference type="Pfam" id="PF13908">
    <property type="entry name" value="Shisa_N"/>
    <property type="match status" value="1"/>
</dbReference>
<feature type="chain" id="PRO_5043899613" description="Shisa N-terminal domain-containing protein" evidence="2">
    <location>
        <begin position="24"/>
        <end position="113"/>
    </location>
</feature>
<proteinExistence type="predicted"/>
<feature type="signal peptide" evidence="2">
    <location>
        <begin position="1"/>
        <end position="23"/>
    </location>
</feature>
<protein>
    <recommendedName>
        <fullName evidence="3">Shisa N-terminal domain-containing protein</fullName>
    </recommendedName>
</protein>
<keyword evidence="1" id="KW-1133">Transmembrane helix</keyword>
<dbReference type="InterPro" id="IPR053891">
    <property type="entry name" value="Shisa_N"/>
</dbReference>